<evidence type="ECO:0000256" key="6">
    <source>
        <dbReference type="RuleBase" id="RU003968"/>
    </source>
</evidence>
<feature type="binding site" evidence="5">
    <location>
        <position position="228"/>
    </location>
    <ligand>
        <name>FAD</name>
        <dbReference type="ChEBI" id="CHEBI:57692"/>
    </ligand>
</feature>
<dbReference type="EC" id="1.1.99.1" evidence="8"/>
<dbReference type="Proteomes" id="UP000591272">
    <property type="component" value="Unassembled WGS sequence"/>
</dbReference>
<evidence type="ECO:0000256" key="4">
    <source>
        <dbReference type="ARBA" id="ARBA00022827"/>
    </source>
</evidence>
<dbReference type="InterPro" id="IPR012132">
    <property type="entry name" value="GMC_OxRdtase"/>
</dbReference>
<keyword evidence="8" id="KW-0560">Oxidoreductase</keyword>
<evidence type="ECO:0000256" key="5">
    <source>
        <dbReference type="PIRSR" id="PIRSR000137-2"/>
    </source>
</evidence>
<protein>
    <submittedName>
        <fullName evidence="8">Choline dehydrogenase</fullName>
        <ecNumber evidence="8">1.1.99.1</ecNumber>
    </submittedName>
</protein>
<comment type="cofactor">
    <cofactor evidence="1 5">
        <name>FAD</name>
        <dbReference type="ChEBI" id="CHEBI:57692"/>
    </cofactor>
</comment>
<dbReference type="Pfam" id="PF00732">
    <property type="entry name" value="GMC_oxred_N"/>
    <property type="match status" value="1"/>
</dbReference>
<organism evidence="8 9">
    <name type="scientific">Actinomadura citrea</name>
    <dbReference type="NCBI Taxonomy" id="46158"/>
    <lineage>
        <taxon>Bacteria</taxon>
        <taxon>Bacillati</taxon>
        <taxon>Actinomycetota</taxon>
        <taxon>Actinomycetes</taxon>
        <taxon>Streptosporangiales</taxon>
        <taxon>Thermomonosporaceae</taxon>
        <taxon>Actinomadura</taxon>
    </lineage>
</organism>
<keyword evidence="4 5" id="KW-0274">FAD</keyword>
<name>A0A7Y9GEN0_9ACTN</name>
<comment type="caution">
    <text evidence="8">The sequence shown here is derived from an EMBL/GenBank/DDBJ whole genome shotgun (WGS) entry which is preliminary data.</text>
</comment>
<dbReference type="PANTHER" id="PTHR11552:SF147">
    <property type="entry name" value="CHOLINE DEHYDROGENASE, MITOCHONDRIAL"/>
    <property type="match status" value="1"/>
</dbReference>
<sequence length="521" mass="54971">MADAGWDIIVVGAGSAGAAFAARSAERGRRVLLLEAGPDYRSGQMPEAWRSPNPARALMDPAAVAGLVWEGVTSSRTDKQPHAPYWRGRGVGGSSSINGQIAIRPPMEDFADWAAAGCTGWSPEDVLPYFARLEDDEEFGDEPYHGRGGPTPIFRMPQARWGGVDAALSEAARAAGHAWAPDVNAPGAAGVSPYPINSWAGRRVTVNDGYLEPARSLDTLTVRGDALVDRVVFEGDRAVGVRVITGGTAVTEYAGDIVLSAGVIHSPAILMRSGIGPADDLRRLGIAVRADLPVGRALQDHPMIVVGLPLTADAAVKTADDRHTNVCVRYSSGSPGGTALDMMFVSLNMNVLSMEGADTRFPVGGFGVWLNQNHSRGVLTLTSADPQAQPEVRERMLSDDRDLARLRDGVRALVELARSAEAAAVVEGSVEAVNDRLFAALDDDAELDDLLLATAVDAQHGTSTCRMGAPGDRRAVVDPACRVLGVDGLRVADASIFPSVPRANTNLASIMVGELMADRFN</sequence>
<dbReference type="SUPFAM" id="SSF51905">
    <property type="entry name" value="FAD/NAD(P)-binding domain"/>
    <property type="match status" value="1"/>
</dbReference>
<dbReference type="SUPFAM" id="SSF54373">
    <property type="entry name" value="FAD-linked reductases, C-terminal domain"/>
    <property type="match status" value="1"/>
</dbReference>
<dbReference type="InterPro" id="IPR007867">
    <property type="entry name" value="GMC_OxRtase_C"/>
</dbReference>
<dbReference type="GO" id="GO:0050660">
    <property type="term" value="F:flavin adenine dinucleotide binding"/>
    <property type="evidence" value="ECO:0007669"/>
    <property type="project" value="InterPro"/>
</dbReference>
<reference evidence="8 9" key="1">
    <citation type="submission" date="2020-07" db="EMBL/GenBank/DDBJ databases">
        <title>Sequencing the genomes of 1000 actinobacteria strains.</title>
        <authorList>
            <person name="Klenk H.-P."/>
        </authorList>
    </citation>
    <scope>NUCLEOTIDE SEQUENCE [LARGE SCALE GENOMIC DNA]</scope>
    <source>
        <strain evidence="8 9">DSM 43461</strain>
    </source>
</reference>
<evidence type="ECO:0000313" key="8">
    <source>
        <dbReference type="EMBL" id="NYE15091.1"/>
    </source>
</evidence>
<dbReference type="Gene3D" id="3.50.50.60">
    <property type="entry name" value="FAD/NAD(P)-binding domain"/>
    <property type="match status" value="1"/>
</dbReference>
<dbReference type="RefSeq" id="WP_179835848.1">
    <property type="nucleotide sequence ID" value="NZ_BMRD01000011.1"/>
</dbReference>
<dbReference type="AlphaFoldDB" id="A0A7Y9GEN0"/>
<dbReference type="PIRSF" id="PIRSF000137">
    <property type="entry name" value="Alcohol_oxidase"/>
    <property type="match status" value="1"/>
</dbReference>
<evidence type="ECO:0000259" key="7">
    <source>
        <dbReference type="PROSITE" id="PS00623"/>
    </source>
</evidence>
<dbReference type="PANTHER" id="PTHR11552">
    <property type="entry name" value="GLUCOSE-METHANOL-CHOLINE GMC OXIDOREDUCTASE"/>
    <property type="match status" value="1"/>
</dbReference>
<keyword evidence="3 6" id="KW-0285">Flavoprotein</keyword>
<evidence type="ECO:0000256" key="1">
    <source>
        <dbReference type="ARBA" id="ARBA00001974"/>
    </source>
</evidence>
<evidence type="ECO:0000256" key="3">
    <source>
        <dbReference type="ARBA" id="ARBA00022630"/>
    </source>
</evidence>
<keyword evidence="9" id="KW-1185">Reference proteome</keyword>
<dbReference type="InterPro" id="IPR000172">
    <property type="entry name" value="GMC_OxRdtase_N"/>
</dbReference>
<dbReference type="Pfam" id="PF05199">
    <property type="entry name" value="GMC_oxred_C"/>
    <property type="match status" value="1"/>
</dbReference>
<dbReference type="EMBL" id="JACCBT010000001">
    <property type="protein sequence ID" value="NYE15091.1"/>
    <property type="molecule type" value="Genomic_DNA"/>
</dbReference>
<gene>
    <name evidence="8" type="ORF">BJ999_005387</name>
</gene>
<dbReference type="PROSITE" id="PS00623">
    <property type="entry name" value="GMC_OXRED_1"/>
    <property type="match status" value="1"/>
</dbReference>
<evidence type="ECO:0000313" key="9">
    <source>
        <dbReference type="Proteomes" id="UP000591272"/>
    </source>
</evidence>
<dbReference type="GO" id="GO:0008812">
    <property type="term" value="F:choline dehydrogenase activity"/>
    <property type="evidence" value="ECO:0007669"/>
    <property type="project" value="UniProtKB-EC"/>
</dbReference>
<comment type="similarity">
    <text evidence="2 6">Belongs to the GMC oxidoreductase family.</text>
</comment>
<evidence type="ECO:0000256" key="2">
    <source>
        <dbReference type="ARBA" id="ARBA00010790"/>
    </source>
</evidence>
<accession>A0A7Y9GEN0</accession>
<dbReference type="InterPro" id="IPR036188">
    <property type="entry name" value="FAD/NAD-bd_sf"/>
</dbReference>
<feature type="domain" description="Glucose-methanol-choline oxidoreductase N-terminal" evidence="7">
    <location>
        <begin position="88"/>
        <end position="111"/>
    </location>
</feature>
<dbReference type="Gene3D" id="3.30.410.40">
    <property type="match status" value="1"/>
</dbReference>
<proteinExistence type="inferred from homology"/>